<evidence type="ECO:0000259" key="1">
    <source>
        <dbReference type="PROSITE" id="PS51340"/>
    </source>
</evidence>
<dbReference type="Gene3D" id="2.40.33.20">
    <property type="entry name" value="PK beta-barrel domain-like"/>
    <property type="match status" value="1"/>
</dbReference>
<organism evidence="2 3">
    <name type="scientific">Cerasicoccus arenae</name>
    <dbReference type="NCBI Taxonomy" id="424488"/>
    <lineage>
        <taxon>Bacteria</taxon>
        <taxon>Pseudomonadati</taxon>
        <taxon>Verrucomicrobiota</taxon>
        <taxon>Opitutia</taxon>
        <taxon>Puniceicoccales</taxon>
        <taxon>Cerasicoccaceae</taxon>
        <taxon>Cerasicoccus</taxon>
    </lineage>
</organism>
<dbReference type="InterPro" id="IPR052716">
    <property type="entry name" value="MOSC_domain"/>
</dbReference>
<dbReference type="Proteomes" id="UP000642829">
    <property type="component" value="Unassembled WGS sequence"/>
</dbReference>
<name>A0A8J3DBT4_9BACT</name>
<dbReference type="PROSITE" id="PS51340">
    <property type="entry name" value="MOSC"/>
    <property type="match status" value="1"/>
</dbReference>
<keyword evidence="3" id="KW-1185">Reference proteome</keyword>
<dbReference type="GO" id="GO:0030151">
    <property type="term" value="F:molybdenum ion binding"/>
    <property type="evidence" value="ECO:0007669"/>
    <property type="project" value="InterPro"/>
</dbReference>
<protein>
    <submittedName>
        <fullName evidence="2">Molybdenum cofactor sulfurase</fullName>
    </submittedName>
</protein>
<gene>
    <name evidence="2" type="ORF">GCM10007047_15770</name>
</gene>
<evidence type="ECO:0000313" key="3">
    <source>
        <dbReference type="Proteomes" id="UP000642829"/>
    </source>
</evidence>
<dbReference type="AlphaFoldDB" id="A0A8J3DBT4"/>
<accession>A0A8J3DBT4</accession>
<dbReference type="GO" id="GO:0030170">
    <property type="term" value="F:pyridoxal phosphate binding"/>
    <property type="evidence" value="ECO:0007669"/>
    <property type="project" value="InterPro"/>
</dbReference>
<sequence>MRLTSSLITFFSFMHVERITVEVTGIWISPGHDFKGRHGLGRLDNGMAPQNAIECHAGHGIADDRYYDYKEDFKGQITFFDGSVADGLKLAFNLPSLDRSSFRRNVLIKNVDLNALIGKKFRIGEVTFSGSEECTPCYWMDEAVVPGTFEWLKGRGGLRCRIIESGTLQLGVCELEVLP</sequence>
<proteinExistence type="predicted"/>
<dbReference type="SUPFAM" id="SSF50800">
    <property type="entry name" value="PK beta-barrel domain-like"/>
    <property type="match status" value="1"/>
</dbReference>
<dbReference type="Pfam" id="PF03473">
    <property type="entry name" value="MOSC"/>
    <property type="match status" value="1"/>
</dbReference>
<dbReference type="PANTHER" id="PTHR36930:SF1">
    <property type="entry name" value="MOSC DOMAIN-CONTAINING PROTEIN"/>
    <property type="match status" value="1"/>
</dbReference>
<dbReference type="InterPro" id="IPR011037">
    <property type="entry name" value="Pyrv_Knase-like_insert_dom_sf"/>
</dbReference>
<evidence type="ECO:0000313" key="2">
    <source>
        <dbReference type="EMBL" id="GHC00318.1"/>
    </source>
</evidence>
<reference evidence="2" key="2">
    <citation type="submission" date="2020-09" db="EMBL/GenBank/DDBJ databases">
        <authorList>
            <person name="Sun Q."/>
            <person name="Kim S."/>
        </authorList>
    </citation>
    <scope>NUCLEOTIDE SEQUENCE</scope>
    <source>
        <strain evidence="2">KCTC 12870</strain>
    </source>
</reference>
<reference evidence="2" key="1">
    <citation type="journal article" date="2014" name="Int. J. Syst. Evol. Microbiol.">
        <title>Complete genome sequence of Corynebacterium casei LMG S-19264T (=DSM 44701T), isolated from a smear-ripened cheese.</title>
        <authorList>
            <consortium name="US DOE Joint Genome Institute (JGI-PGF)"/>
            <person name="Walter F."/>
            <person name="Albersmeier A."/>
            <person name="Kalinowski J."/>
            <person name="Ruckert C."/>
        </authorList>
    </citation>
    <scope>NUCLEOTIDE SEQUENCE</scope>
    <source>
        <strain evidence="2">KCTC 12870</strain>
    </source>
</reference>
<feature type="domain" description="MOSC" evidence="1">
    <location>
        <begin position="47"/>
        <end position="178"/>
    </location>
</feature>
<dbReference type="PANTHER" id="PTHR36930">
    <property type="entry name" value="METAL-SULFUR CLUSTER BIOSYNTHESIS PROTEINS YUAD-RELATED"/>
    <property type="match status" value="1"/>
</dbReference>
<comment type="caution">
    <text evidence="2">The sequence shown here is derived from an EMBL/GenBank/DDBJ whole genome shotgun (WGS) entry which is preliminary data.</text>
</comment>
<dbReference type="InterPro" id="IPR005302">
    <property type="entry name" value="MoCF_Sase_C"/>
</dbReference>
<dbReference type="EMBL" id="BMXG01000008">
    <property type="protein sequence ID" value="GHC00318.1"/>
    <property type="molecule type" value="Genomic_DNA"/>
</dbReference>
<dbReference type="GO" id="GO:0003824">
    <property type="term" value="F:catalytic activity"/>
    <property type="evidence" value="ECO:0007669"/>
    <property type="project" value="InterPro"/>
</dbReference>